<organism evidence="2 3">
    <name type="scientific">Candida glabrata</name>
    <name type="common">Yeast</name>
    <name type="synonym">Torulopsis glabrata</name>
    <dbReference type="NCBI Taxonomy" id="5478"/>
    <lineage>
        <taxon>Eukaryota</taxon>
        <taxon>Fungi</taxon>
        <taxon>Dikarya</taxon>
        <taxon>Ascomycota</taxon>
        <taxon>Saccharomycotina</taxon>
        <taxon>Saccharomycetes</taxon>
        <taxon>Saccharomycetales</taxon>
        <taxon>Saccharomycetaceae</taxon>
        <taxon>Nakaseomyces</taxon>
    </lineage>
</organism>
<reference evidence="2 3" key="1">
    <citation type="submission" date="2015-10" db="EMBL/GenBank/DDBJ databases">
        <title>Draft genomes sequences of Candida glabrata isolates 1A, 1B, 2A, 2B, 3A and 3B.</title>
        <authorList>
            <person name="Haavelsrud O.E."/>
            <person name="Gaustad P."/>
        </authorList>
    </citation>
    <scope>NUCLEOTIDE SEQUENCE [LARGE SCALE GENOMIC DNA]</scope>
    <source>
        <strain evidence="2">910700640</strain>
    </source>
</reference>
<name>A0A0W0DC59_CANGB</name>
<dbReference type="VEuPathDB" id="FungiDB:CAGL0D00660g"/>
<dbReference type="Pfam" id="PF08578">
    <property type="entry name" value="DUF1765"/>
    <property type="match status" value="1"/>
</dbReference>
<sequence>MTVKDEEEDTRSFNVFYEQEMMEQEEDEKHLFRDLNAFIGMISAEEVEVERTHSRKNSSSSITDLKRKRSLSLKDLRKKVEPNAFQFLKRKNSSLSSLLRLHLLNYLRSVQTMQHKHNFPLVKEIKKREILLQWWITLLNFLSSKLKFDFLLKTEWPEEVPDTELISIVLEAISRIITLLIVLPNHNKVDHEVYAQHLNLTIKFVSDILIVNSRIQKKYTARHSSSASSFASSNIEAETTFSSTAGSVKTQSNGNICENAAVFQNSVLSMIDNYNSFLTTFIGKVNAYAFVYLPDECHFEYLILSTWYPRLRAIRRQNSLFPWKETRYQVSRSPMDSNTKKYFSCRKNNEHQKICASYMKNKSIFLTFYWHYWYIVLRYSENISTNCFTKGNTHQLPGAELLLNFIVEISFKVDLRIFDKFVGGSPMRTSRKGKGNSTSSGLYGDDIDGAAIVLAPSSKRYLRNETVNDFIFTNFGTIKLWETIRSVAGCMKSSKNVESMLGLHDLAILKQVRKIPSHDYTTANLVYNKIFQFIIFQFNSLPSIKFIHWEIWIQGLMKMLENLNTNSQTVALISFFNMWPYLNVAKKQAIIEQIVLSEKYWTLMLEESQSTIIRILFIKFVVFRAIPSMDMDQRNLLALRLHQIELQMNNLFGTLKKEGYTTDIPYSDPFAFALNNRFVIVNSRCYEEDYLTFEFHQRPRKPKLIAVLNNDIYPMEKFPNIGSVSNVRPTYVLKKGRYPYDVFDELLEVVAKNKSSKKWGIRNDIDDGLEDLMLENFDEFVTKCNANDQESSVVKALTNKVNMWFSGMSVNEPIAESSNVNTKDIRPSTAPTKTSEIESQNIDQTSTRSSVKSSGGWSFGFSSRKNSSSSIRKFSDTALNSKAVNLLKIGSTKQGNSHSSKNNKVFESLYGHLLLKQKVIFAPEFTFSQDVLSNPSVVGIIKAIQLHPEKSLNDKLDIVNRKWGSISMKNVPSNAIQVEEIDKNDINVLEIPLTSSSNSMLSEGQELDQSSSDTFGKDVKLPKLDYEKLELGTNIPDEDVLQGVSQESNLEKDGLPSIMRMRQQTAFENLIKIIRIFNATKDEFLDYRDDHEKILIEFELYRNGYQSLLAI</sequence>
<dbReference type="Proteomes" id="UP000054886">
    <property type="component" value="Unassembled WGS sequence"/>
</dbReference>
<dbReference type="AlphaFoldDB" id="A0A0W0DC59"/>
<proteinExistence type="predicted"/>
<gene>
    <name evidence="2" type="ORF">AO440_000635</name>
</gene>
<dbReference type="VEuPathDB" id="FungiDB:GVI51_D00539"/>
<feature type="compositionally biased region" description="Polar residues" evidence="1">
    <location>
        <begin position="829"/>
        <end position="844"/>
    </location>
</feature>
<feature type="compositionally biased region" description="Low complexity" evidence="1">
    <location>
        <begin position="845"/>
        <end position="868"/>
    </location>
</feature>
<accession>A0A0W0DC59</accession>
<dbReference type="VEuPathDB" id="FungiDB:B1J91_D00660g"/>
<protein>
    <submittedName>
        <fullName evidence="2">UPF0592 protein</fullName>
    </submittedName>
</protein>
<dbReference type="EMBL" id="LLZZ01000130">
    <property type="protein sequence ID" value="KTB01742.1"/>
    <property type="molecule type" value="Genomic_DNA"/>
</dbReference>
<dbReference type="VEuPathDB" id="FungiDB:GWK60_D00759"/>
<feature type="region of interest" description="Disordered" evidence="1">
    <location>
        <begin position="817"/>
        <end position="868"/>
    </location>
</feature>
<evidence type="ECO:0000313" key="3">
    <source>
        <dbReference type="Proteomes" id="UP000054886"/>
    </source>
</evidence>
<evidence type="ECO:0000313" key="2">
    <source>
        <dbReference type="EMBL" id="KTB01742.1"/>
    </source>
</evidence>
<dbReference type="InterPro" id="IPR013887">
    <property type="entry name" value="UPF0592"/>
</dbReference>
<evidence type="ECO:0000256" key="1">
    <source>
        <dbReference type="SAM" id="MobiDB-lite"/>
    </source>
</evidence>
<comment type="caution">
    <text evidence="2">The sequence shown here is derived from an EMBL/GenBank/DDBJ whole genome shotgun (WGS) entry which is preliminary data.</text>
</comment>